<comment type="catalytic activity">
    <reaction evidence="8">
        <text>adenosine(58) in tRNA + S-adenosyl-L-methionine = N(1)-methyladenosine(58) in tRNA + S-adenosyl-L-homocysteine + H(+)</text>
        <dbReference type="Rhea" id="RHEA:43152"/>
        <dbReference type="Rhea" id="RHEA-COMP:10365"/>
        <dbReference type="Rhea" id="RHEA-COMP:10366"/>
        <dbReference type="ChEBI" id="CHEBI:15378"/>
        <dbReference type="ChEBI" id="CHEBI:57856"/>
        <dbReference type="ChEBI" id="CHEBI:59789"/>
        <dbReference type="ChEBI" id="CHEBI:74411"/>
        <dbReference type="ChEBI" id="CHEBI:74491"/>
        <dbReference type="EC" id="2.1.1.220"/>
    </reaction>
</comment>
<keyword evidence="7" id="KW-0539">Nucleus</keyword>
<reference evidence="13" key="1">
    <citation type="submission" date="2015-09" db="EMBL/GenBank/DDBJ databases">
        <authorList>
            <consortium name="Pathogen Informatics"/>
        </authorList>
    </citation>
    <scope>NUCLEOTIDE SEQUENCE [LARGE SCALE GENOMIC DNA]</scope>
    <source>
        <strain evidence="13">Lake Konstanz</strain>
    </source>
</reference>
<feature type="compositionally biased region" description="Basic and acidic residues" evidence="10">
    <location>
        <begin position="297"/>
        <end position="309"/>
    </location>
</feature>
<evidence type="ECO:0000256" key="6">
    <source>
        <dbReference type="ARBA" id="ARBA00022694"/>
    </source>
</evidence>
<dbReference type="EMBL" id="CYKH01000470">
    <property type="protein sequence ID" value="CUF97858.1"/>
    <property type="molecule type" value="Genomic_DNA"/>
</dbReference>
<dbReference type="EC" id="2.1.1.220" evidence="2 8"/>
<evidence type="ECO:0000256" key="1">
    <source>
        <dbReference type="ARBA" id="ARBA00004123"/>
    </source>
</evidence>
<evidence type="ECO:0000256" key="10">
    <source>
        <dbReference type="SAM" id="MobiDB-lite"/>
    </source>
</evidence>
<dbReference type="OrthoDB" id="1925287at2759"/>
<feature type="region of interest" description="Disordered" evidence="10">
    <location>
        <begin position="281"/>
        <end position="313"/>
    </location>
</feature>
<evidence type="ECO:0000256" key="2">
    <source>
        <dbReference type="ARBA" id="ARBA00012796"/>
    </source>
</evidence>
<dbReference type="SUPFAM" id="SSF53335">
    <property type="entry name" value="S-adenosyl-L-methionine-dependent methyltransferases"/>
    <property type="match status" value="1"/>
</dbReference>
<dbReference type="InterPro" id="IPR049470">
    <property type="entry name" value="TRM61_C"/>
</dbReference>
<feature type="binding site" evidence="9">
    <location>
        <position position="178"/>
    </location>
    <ligand>
        <name>S-adenosyl-L-methionine</name>
        <dbReference type="ChEBI" id="CHEBI:59789"/>
    </ligand>
</feature>
<dbReference type="VEuPathDB" id="TriTrypDB:BSAL_04290"/>
<gene>
    <name evidence="12" type="ORF">BSAL_04290</name>
</gene>
<dbReference type="Gene3D" id="3.10.330.20">
    <property type="match status" value="1"/>
</dbReference>
<feature type="binding site" evidence="9">
    <location>
        <position position="140"/>
    </location>
    <ligand>
        <name>S-adenosyl-L-methionine</name>
        <dbReference type="ChEBI" id="CHEBI:59789"/>
    </ligand>
</feature>
<evidence type="ECO:0000256" key="4">
    <source>
        <dbReference type="ARBA" id="ARBA00022679"/>
    </source>
</evidence>
<evidence type="ECO:0000259" key="11">
    <source>
        <dbReference type="Pfam" id="PF08704"/>
    </source>
</evidence>
<dbReference type="InterPro" id="IPR029063">
    <property type="entry name" value="SAM-dependent_MTases_sf"/>
</dbReference>
<dbReference type="PANTHER" id="PTHR12133">
    <property type="entry name" value="TRNA (ADENINE(58)-N(1))-METHYLTRANSFERASE"/>
    <property type="match status" value="1"/>
</dbReference>
<dbReference type="InterPro" id="IPR014816">
    <property type="entry name" value="tRNA_MeTrfase_Gcd14"/>
</dbReference>
<evidence type="ECO:0000256" key="8">
    <source>
        <dbReference type="PIRNR" id="PIRNR017269"/>
    </source>
</evidence>
<dbReference type="OMA" id="RPDHRMI"/>
<keyword evidence="5 8" id="KW-0949">S-adenosyl-L-methionine</keyword>
<dbReference type="PANTHER" id="PTHR12133:SF2">
    <property type="entry name" value="TRNA (ADENINE(58)-N(1))-METHYLTRANSFERASE CATALYTIC SUBUNIT TRMT61A"/>
    <property type="match status" value="1"/>
</dbReference>
<feature type="binding site" evidence="9">
    <location>
        <position position="212"/>
    </location>
    <ligand>
        <name>S-adenosyl-L-methionine</name>
        <dbReference type="ChEBI" id="CHEBI:59789"/>
    </ligand>
</feature>
<comment type="subcellular location">
    <subcellularLocation>
        <location evidence="1">Nucleus</location>
    </subcellularLocation>
</comment>
<feature type="domain" description="tRNA (adenine(58)-N(1))-methyltransferase catalytic subunit TRM61 C-terminal" evidence="11">
    <location>
        <begin position="73"/>
        <end position="173"/>
    </location>
</feature>
<dbReference type="AlphaFoldDB" id="A0A0S4IUX6"/>
<evidence type="ECO:0000313" key="13">
    <source>
        <dbReference type="Proteomes" id="UP000051952"/>
    </source>
</evidence>
<dbReference type="GO" id="GO:0005634">
    <property type="term" value="C:nucleus"/>
    <property type="evidence" value="ECO:0007669"/>
    <property type="project" value="UniProtKB-SubCell"/>
</dbReference>
<dbReference type="PIRSF" id="PIRSF017269">
    <property type="entry name" value="GCD14"/>
    <property type="match status" value="1"/>
</dbReference>
<dbReference type="Gene3D" id="3.40.50.150">
    <property type="entry name" value="Vaccinia Virus protein VP39"/>
    <property type="match status" value="1"/>
</dbReference>
<feature type="domain" description="tRNA (adenine(58)-N(1))-methyltransferase catalytic subunit TRM61 C-terminal" evidence="11">
    <location>
        <begin position="203"/>
        <end position="328"/>
    </location>
</feature>
<keyword evidence="4 8" id="KW-0808">Transferase</keyword>
<dbReference type="FunFam" id="3.40.50.150:FF:000422">
    <property type="entry name" value="tRNA (adenine(58)-N(1))-methyltransferase"/>
    <property type="match status" value="1"/>
</dbReference>
<dbReference type="Proteomes" id="UP000051952">
    <property type="component" value="Unassembled WGS sequence"/>
</dbReference>
<dbReference type="GO" id="GO:0031515">
    <property type="term" value="C:tRNA (m1A) methyltransferase complex"/>
    <property type="evidence" value="ECO:0007669"/>
    <property type="project" value="UniProtKB-UniRule"/>
</dbReference>
<evidence type="ECO:0000313" key="12">
    <source>
        <dbReference type="EMBL" id="CUF97858.1"/>
    </source>
</evidence>
<feature type="binding site" evidence="9">
    <location>
        <begin position="119"/>
        <end position="122"/>
    </location>
    <ligand>
        <name>S-adenosyl-L-methionine</name>
        <dbReference type="ChEBI" id="CHEBI:59789"/>
    </ligand>
</feature>
<evidence type="ECO:0000256" key="3">
    <source>
        <dbReference type="ARBA" id="ARBA00022603"/>
    </source>
</evidence>
<evidence type="ECO:0000256" key="9">
    <source>
        <dbReference type="PIRSR" id="PIRSR017269-1"/>
    </source>
</evidence>
<organism evidence="12 13">
    <name type="scientific">Bodo saltans</name>
    <name type="common">Flagellated protozoan</name>
    <dbReference type="NCBI Taxonomy" id="75058"/>
    <lineage>
        <taxon>Eukaryota</taxon>
        <taxon>Discoba</taxon>
        <taxon>Euglenozoa</taxon>
        <taxon>Kinetoplastea</taxon>
        <taxon>Metakinetoplastina</taxon>
        <taxon>Eubodonida</taxon>
        <taxon>Bodonidae</taxon>
        <taxon>Bodo</taxon>
    </lineage>
</organism>
<keyword evidence="6 8" id="KW-0819">tRNA processing</keyword>
<evidence type="ECO:0000256" key="5">
    <source>
        <dbReference type="ARBA" id="ARBA00022691"/>
    </source>
</evidence>
<comment type="similarity">
    <text evidence="8">Belongs to the class I-like SAM-binding methyltransferase superfamily. TRM61 family.</text>
</comment>
<protein>
    <recommendedName>
        <fullName evidence="2 8">tRNA (adenine(58)-N(1))-methyltransferase</fullName>
        <ecNumber evidence="2 8">2.1.1.220</ecNumber>
    </recommendedName>
</protein>
<dbReference type="PROSITE" id="PS51620">
    <property type="entry name" value="SAM_TRM61"/>
    <property type="match status" value="1"/>
</dbReference>
<dbReference type="Pfam" id="PF08704">
    <property type="entry name" value="GCD14"/>
    <property type="match status" value="2"/>
</dbReference>
<sequence>MLTKRGGVVQAGDVVLAFHGHDDTRPMKVTPGAELHCKTGKFRHDDIIGMQYGTRVKGVSNVKTDTIIPTLLILQCSADLWTQAVPHRTQIIYSTDIAVILMNLRVRPGVFVAEAGTGSGSLTHSFARAVAPHGKVFTFDFHRGRALQAKDEFRENGVGDLVVSGWRDVCTTNTAPNDENAVAWDDASTPQDAQPLAGLGLPQHHVDALFLDVPAPWAAIDNVLHVLKPGGMLCTFSPCIEQTQRTCDRLRQEPSEFIDIRTVEALTKYFDPVFKRTRLEDDVPETPAASSSGAQEDASRKRPRYRESVMFRPQMASKGHSAYLTFARRRLPRTAQAAAEVDEGAQEVAQQ</sequence>
<keyword evidence="3 8" id="KW-0489">Methyltransferase</keyword>
<evidence type="ECO:0000256" key="7">
    <source>
        <dbReference type="ARBA" id="ARBA00023242"/>
    </source>
</evidence>
<accession>A0A0S4IUX6</accession>
<dbReference type="GO" id="GO:0030488">
    <property type="term" value="P:tRNA methylation"/>
    <property type="evidence" value="ECO:0007669"/>
    <property type="project" value="InterPro"/>
</dbReference>
<name>A0A0S4IUX6_BODSA</name>
<dbReference type="GO" id="GO:0160107">
    <property type="term" value="F:tRNA (adenine(58)-N1)-methyltransferase activity"/>
    <property type="evidence" value="ECO:0007669"/>
    <property type="project" value="UniProtKB-EC"/>
</dbReference>
<proteinExistence type="inferred from homology"/>
<keyword evidence="13" id="KW-1185">Reference proteome</keyword>